<evidence type="ECO:0000313" key="6">
    <source>
        <dbReference type="Proteomes" id="UP000481876"/>
    </source>
</evidence>
<feature type="domain" description="Tyr recombinase" evidence="4">
    <location>
        <begin position="220"/>
        <end position="425"/>
    </location>
</feature>
<organism evidence="5 6">
    <name type="scientific">Brucella anthropi</name>
    <name type="common">Ochrobactrum anthropi</name>
    <dbReference type="NCBI Taxonomy" id="529"/>
    <lineage>
        <taxon>Bacteria</taxon>
        <taxon>Pseudomonadati</taxon>
        <taxon>Pseudomonadota</taxon>
        <taxon>Alphaproteobacteria</taxon>
        <taxon>Hyphomicrobiales</taxon>
        <taxon>Brucellaceae</taxon>
        <taxon>Brucella/Ochrobactrum group</taxon>
        <taxon>Brucella</taxon>
    </lineage>
</organism>
<keyword evidence="1" id="KW-0238">DNA-binding</keyword>
<dbReference type="SUPFAM" id="SSF56349">
    <property type="entry name" value="DNA breaking-rejoining enzymes"/>
    <property type="match status" value="1"/>
</dbReference>
<dbReference type="EMBL" id="WBWS01000028">
    <property type="protein sequence ID" value="KAB2763072.1"/>
    <property type="molecule type" value="Genomic_DNA"/>
</dbReference>
<feature type="region of interest" description="Disordered" evidence="3">
    <location>
        <begin position="1"/>
        <end position="21"/>
    </location>
</feature>
<comment type="caution">
    <text evidence="5">The sequence shown here is derived from an EMBL/GenBank/DDBJ whole genome shotgun (WGS) entry which is preliminary data.</text>
</comment>
<dbReference type="AlphaFoldDB" id="A0A6L3YZZ9"/>
<dbReference type="GO" id="GO:0006310">
    <property type="term" value="P:DNA recombination"/>
    <property type="evidence" value="ECO:0007669"/>
    <property type="project" value="UniProtKB-KW"/>
</dbReference>
<evidence type="ECO:0000259" key="4">
    <source>
        <dbReference type="PROSITE" id="PS51898"/>
    </source>
</evidence>
<evidence type="ECO:0000256" key="1">
    <source>
        <dbReference type="ARBA" id="ARBA00023125"/>
    </source>
</evidence>
<dbReference type="InterPro" id="IPR013762">
    <property type="entry name" value="Integrase-like_cat_sf"/>
</dbReference>
<dbReference type="PROSITE" id="PS51898">
    <property type="entry name" value="TYR_RECOMBINASE"/>
    <property type="match status" value="1"/>
</dbReference>
<gene>
    <name evidence="5" type="ORF">F9L04_21800</name>
</gene>
<evidence type="ECO:0000313" key="5">
    <source>
        <dbReference type="EMBL" id="KAB2763072.1"/>
    </source>
</evidence>
<evidence type="ECO:0000256" key="3">
    <source>
        <dbReference type="SAM" id="MobiDB-lite"/>
    </source>
</evidence>
<keyword evidence="2" id="KW-0233">DNA recombination</keyword>
<dbReference type="Proteomes" id="UP000481876">
    <property type="component" value="Unassembled WGS sequence"/>
</dbReference>
<dbReference type="InterPro" id="IPR010998">
    <property type="entry name" value="Integrase_recombinase_N"/>
</dbReference>
<evidence type="ECO:0000256" key="2">
    <source>
        <dbReference type="ARBA" id="ARBA00023172"/>
    </source>
</evidence>
<dbReference type="GO" id="GO:0015074">
    <property type="term" value="P:DNA integration"/>
    <property type="evidence" value="ECO:0007669"/>
    <property type="project" value="InterPro"/>
</dbReference>
<dbReference type="InterPro" id="IPR011010">
    <property type="entry name" value="DNA_brk_join_enz"/>
</dbReference>
<accession>A0A6L3YZZ9</accession>
<dbReference type="Gene3D" id="1.10.443.10">
    <property type="entry name" value="Intergrase catalytic core"/>
    <property type="match status" value="1"/>
</dbReference>
<sequence length="446" mass="49545">MSKTLRESPLTTPNARKGLPVGNHWRSVSADVHLGYRKGKRAGRWFVRWRLPDGRYKQENIGAADDGLSADGVETLNFEQAKNKAAHHVEQERQRERDAGKEPIPTVREVVETYAAKRKARAEKQEGARPRDASGRLAMHVLEKPLADKRLDTLSDEDLSDWRANLPETLATSSVQRIVNDLRAALNAVPPRILKRLPASYLTMIKLGLKAGEAEPAAARDGAALPDADVRRIIEAARTVDDMEDWSGDLFRLVLVLAATGMRFSQIRRIQVGDVQPEQSRLMIPTSRKGRGQKRATHIGVKVGGDVIESLRPAIAGRRPADPLLERWKHRQERPAEGAKPVWVRDKRGTWNSPAELARPWISIIERAGLPADTVPYALRHSSIVRGLRAALPVRLVAQLHDTSDKMIERHYASAIVNALDDLAALAVVPLVDTERGKVVRLKAGE</sequence>
<proteinExistence type="predicted"/>
<dbReference type="InterPro" id="IPR002104">
    <property type="entry name" value="Integrase_catalytic"/>
</dbReference>
<name>A0A6L3YZZ9_BRUAN</name>
<dbReference type="Gene3D" id="1.10.150.130">
    <property type="match status" value="1"/>
</dbReference>
<dbReference type="Pfam" id="PF00589">
    <property type="entry name" value="Phage_integrase"/>
    <property type="match status" value="1"/>
</dbReference>
<dbReference type="GO" id="GO:0003677">
    <property type="term" value="F:DNA binding"/>
    <property type="evidence" value="ECO:0007669"/>
    <property type="project" value="UniProtKB-KW"/>
</dbReference>
<dbReference type="RefSeq" id="WP_151664247.1">
    <property type="nucleotide sequence ID" value="NZ_CP103345.1"/>
</dbReference>
<protein>
    <submittedName>
        <fullName evidence="5">Tyrosine-type recombinase/integrase</fullName>
    </submittedName>
</protein>
<reference evidence="5 6" key="1">
    <citation type="submission" date="2019-09" db="EMBL/GenBank/DDBJ databases">
        <title>Taxonomic organization of the family Brucellaceae based on a phylogenomic approach.</title>
        <authorList>
            <person name="Leclercq S."/>
            <person name="Cloeckaert A."/>
            <person name="Zygmunt M.S."/>
        </authorList>
    </citation>
    <scope>NUCLEOTIDE SEQUENCE [LARGE SCALE GENOMIC DNA]</scope>
    <source>
        <strain evidence="5 6">LMG 3313</strain>
    </source>
</reference>